<dbReference type="GO" id="GO:0005737">
    <property type="term" value="C:cytoplasm"/>
    <property type="evidence" value="ECO:0007669"/>
    <property type="project" value="UniProtKB-ARBA"/>
</dbReference>
<gene>
    <name evidence="10" type="ORF">SPRG_08828</name>
</gene>
<dbReference type="PROSITE" id="PS50069">
    <property type="entry name" value="CULLIN_2"/>
    <property type="match status" value="1"/>
</dbReference>
<evidence type="ECO:0000313" key="11">
    <source>
        <dbReference type="Proteomes" id="UP000030745"/>
    </source>
</evidence>
<dbReference type="InterPro" id="IPR001373">
    <property type="entry name" value="Cullin_N"/>
</dbReference>
<keyword evidence="6" id="KW-0539">Nucleus</keyword>
<reference evidence="10 11" key="1">
    <citation type="journal article" date="2013" name="PLoS Genet.">
        <title>Distinctive expansion of potential virulence genes in the genome of the oomycete fish pathogen Saprolegnia parasitica.</title>
        <authorList>
            <person name="Jiang R.H."/>
            <person name="de Bruijn I."/>
            <person name="Haas B.J."/>
            <person name="Belmonte R."/>
            <person name="Lobach L."/>
            <person name="Christie J."/>
            <person name="van den Ackerveken G."/>
            <person name="Bottin A."/>
            <person name="Bulone V."/>
            <person name="Diaz-Moreno S.M."/>
            <person name="Dumas B."/>
            <person name="Fan L."/>
            <person name="Gaulin E."/>
            <person name="Govers F."/>
            <person name="Grenville-Briggs L.J."/>
            <person name="Horner N.R."/>
            <person name="Levin J.Z."/>
            <person name="Mammella M."/>
            <person name="Meijer H.J."/>
            <person name="Morris P."/>
            <person name="Nusbaum C."/>
            <person name="Oome S."/>
            <person name="Phillips A.J."/>
            <person name="van Rooyen D."/>
            <person name="Rzeszutek E."/>
            <person name="Saraiva M."/>
            <person name="Secombes C.J."/>
            <person name="Seidl M.F."/>
            <person name="Snel B."/>
            <person name="Stassen J.H."/>
            <person name="Sykes S."/>
            <person name="Tripathy S."/>
            <person name="van den Berg H."/>
            <person name="Vega-Arreguin J.C."/>
            <person name="Wawra S."/>
            <person name="Young S.K."/>
            <person name="Zeng Q."/>
            <person name="Dieguez-Uribeondo J."/>
            <person name="Russ C."/>
            <person name="Tyler B.M."/>
            <person name="van West P."/>
        </authorList>
    </citation>
    <scope>NUCLEOTIDE SEQUENCE [LARGE SCALE GENOMIC DNA]</scope>
    <source>
        <strain evidence="10 11">CBS 223.65</strain>
    </source>
</reference>
<dbReference type="GO" id="GO:0031625">
    <property type="term" value="F:ubiquitin protein ligase binding"/>
    <property type="evidence" value="ECO:0007669"/>
    <property type="project" value="InterPro"/>
</dbReference>
<dbReference type="OMA" id="MFKDMTI"/>
<dbReference type="InterPro" id="IPR059120">
    <property type="entry name" value="Cullin-like_AB"/>
</dbReference>
<evidence type="ECO:0000256" key="2">
    <source>
        <dbReference type="ARBA" id="ARBA00004906"/>
    </source>
</evidence>
<dbReference type="Pfam" id="PF00888">
    <property type="entry name" value="Cullin"/>
    <property type="match status" value="1"/>
</dbReference>
<protein>
    <recommendedName>
        <fullName evidence="9">Cullin family profile domain-containing protein</fullName>
    </recommendedName>
</protein>
<dbReference type="GO" id="GO:0006950">
    <property type="term" value="P:response to stress"/>
    <property type="evidence" value="ECO:0007669"/>
    <property type="project" value="UniProtKB-ARBA"/>
</dbReference>
<evidence type="ECO:0000256" key="1">
    <source>
        <dbReference type="ARBA" id="ARBA00004123"/>
    </source>
</evidence>
<dbReference type="KEGG" id="spar:SPRG_08828"/>
<dbReference type="SMART" id="SM00884">
    <property type="entry name" value="Cullin_Nedd8"/>
    <property type="match status" value="1"/>
</dbReference>
<dbReference type="InterPro" id="IPR016159">
    <property type="entry name" value="Cullin_repeat-like_dom_sf"/>
</dbReference>
<evidence type="ECO:0000256" key="7">
    <source>
        <dbReference type="PROSITE-ProRule" id="PRU00330"/>
    </source>
</evidence>
<evidence type="ECO:0000256" key="8">
    <source>
        <dbReference type="RuleBase" id="RU003829"/>
    </source>
</evidence>
<dbReference type="GO" id="GO:0000278">
    <property type="term" value="P:mitotic cell cycle"/>
    <property type="evidence" value="ECO:0007669"/>
    <property type="project" value="UniProtKB-ARBA"/>
</dbReference>
<dbReference type="EMBL" id="KK583228">
    <property type="protein sequence ID" value="KDO25886.1"/>
    <property type="molecule type" value="Genomic_DNA"/>
</dbReference>
<dbReference type="GO" id="GO:0007165">
    <property type="term" value="P:signal transduction"/>
    <property type="evidence" value="ECO:0007669"/>
    <property type="project" value="UniProtKB-ARBA"/>
</dbReference>
<dbReference type="SUPFAM" id="SSF74788">
    <property type="entry name" value="Cullin repeat-like"/>
    <property type="match status" value="1"/>
</dbReference>
<dbReference type="PROSITE" id="PS01256">
    <property type="entry name" value="CULLIN_1"/>
    <property type="match status" value="1"/>
</dbReference>
<dbReference type="AlphaFoldDB" id="A0A067CH64"/>
<dbReference type="Gene3D" id="3.30.230.130">
    <property type="entry name" value="Cullin, Chain C, Domain 2"/>
    <property type="match status" value="1"/>
</dbReference>
<dbReference type="VEuPathDB" id="FungiDB:SPRG_08828"/>
<dbReference type="Pfam" id="PF26557">
    <property type="entry name" value="Cullin_AB"/>
    <property type="match status" value="1"/>
</dbReference>
<dbReference type="FunFam" id="1.20.1310.10:FF:000002">
    <property type="entry name" value="cullin-3 isoform X1"/>
    <property type="match status" value="1"/>
</dbReference>
<dbReference type="GO" id="GO:0080090">
    <property type="term" value="P:regulation of primary metabolic process"/>
    <property type="evidence" value="ECO:0007669"/>
    <property type="project" value="UniProtKB-ARBA"/>
</dbReference>
<dbReference type="FunFam" id="1.10.10.10:FF:000091">
    <property type="entry name" value="Cullin 3"/>
    <property type="match status" value="1"/>
</dbReference>
<dbReference type="Gene3D" id="1.10.10.10">
    <property type="entry name" value="Winged helix-like DNA-binding domain superfamily/Winged helix DNA-binding domain"/>
    <property type="match status" value="1"/>
</dbReference>
<dbReference type="FunFam" id="1.20.1310.10:FF:000001">
    <property type="entry name" value="Cullin 3"/>
    <property type="match status" value="1"/>
</dbReference>
<evidence type="ECO:0000256" key="4">
    <source>
        <dbReference type="ARBA" id="ARBA00022499"/>
    </source>
</evidence>
<dbReference type="InterPro" id="IPR036317">
    <property type="entry name" value="Cullin_homology_sf"/>
</dbReference>
<dbReference type="SMART" id="SM00182">
    <property type="entry name" value="CULLIN"/>
    <property type="match status" value="1"/>
</dbReference>
<name>A0A067CH64_SAPPC</name>
<dbReference type="Pfam" id="PF10557">
    <property type="entry name" value="Cullin_Nedd8"/>
    <property type="match status" value="1"/>
</dbReference>
<proteinExistence type="inferred from homology"/>
<evidence type="ECO:0000256" key="5">
    <source>
        <dbReference type="ARBA" id="ARBA00022843"/>
    </source>
</evidence>
<dbReference type="PANTHER" id="PTHR11932">
    <property type="entry name" value="CULLIN"/>
    <property type="match status" value="1"/>
</dbReference>
<dbReference type="InterPro" id="IPR019559">
    <property type="entry name" value="Cullin_neddylation_domain"/>
</dbReference>
<evidence type="ECO:0000256" key="3">
    <source>
        <dbReference type="ARBA" id="ARBA00006019"/>
    </source>
</evidence>
<feature type="domain" description="Cullin family profile" evidence="9">
    <location>
        <begin position="395"/>
        <end position="619"/>
    </location>
</feature>
<comment type="similarity">
    <text evidence="3 7 8">Belongs to the cullin family.</text>
</comment>
<dbReference type="GO" id="GO:0005634">
    <property type="term" value="C:nucleus"/>
    <property type="evidence" value="ECO:0007669"/>
    <property type="project" value="UniProtKB-SubCell"/>
</dbReference>
<dbReference type="Proteomes" id="UP000030745">
    <property type="component" value="Unassembled WGS sequence"/>
</dbReference>
<dbReference type="FunFam" id="1.20.1310.10:FF:000006">
    <property type="entry name" value="Cullin 3"/>
    <property type="match status" value="1"/>
</dbReference>
<comment type="subcellular location">
    <subcellularLocation>
        <location evidence="1">Nucleus</location>
    </subcellularLocation>
</comment>
<dbReference type="GeneID" id="24131033"/>
<accession>A0A067CH64</accession>
<keyword evidence="11" id="KW-1185">Reference proteome</keyword>
<dbReference type="GO" id="GO:0031461">
    <property type="term" value="C:cullin-RING ubiquitin ligase complex"/>
    <property type="evidence" value="ECO:0007669"/>
    <property type="project" value="InterPro"/>
</dbReference>
<dbReference type="InterPro" id="IPR036388">
    <property type="entry name" value="WH-like_DNA-bd_sf"/>
</dbReference>
<evidence type="ECO:0000259" key="9">
    <source>
        <dbReference type="PROSITE" id="PS50069"/>
    </source>
</evidence>
<dbReference type="STRING" id="695850.A0A067CH64"/>
<sequence length="755" mass="86631">MDAGRKKFVVKPFRNNVGMDVAKAKETWQALRCAIKEIHGHNASLLSFEELYRNSYNMVLHKHGDMLYAGVVECVTEHLVQLADRVIQAPDESLLLELYATWTDHTITMTMIRDILMYMDRTYVPGKRKVPIYDMGLLLFRDTIARHPNVKDRLRWMLLQNIENERNGELIDRGIMKGILSMLVDLGLHTNTVYEDDFETEFLRTTAAFYNAEAQRLLDQNTCPDFMQKADKRLSEEHSRVLQYLNASTEAKLKAIVERELIENHAKALVEMEGSGCVAMFREDRIDGTTFVCCICHMRKCRLTAHVRPLQARPPSALEEIGACCTNFIKSTGLDLIQTQLNQHQPSEGAVQFVQAVLVLKDKSAMFLSQCWGDDKAFYKCIQRGFEAFLNTTRTCAFMLAQFLDDLLKSKSRYDNDLELQVDKVIGLFRFLSDKDVFEEYYKRLLSKRLLNAKGSSDEAEKMVISKLKAECGYQFTSKLEGMFKDMAMTKDLMDGFKKHSQTLQVQVLTTGFWPTENCLSTGLVAPLEIRAWIHRFESFYFGRHNGRKLNWLYNMGSADIKAIFGSGPNVQRHELTVSTYQMCILVLFNDRENLTYRDIAAATNIEPSELKRHLISLCTPKFRILTKSSRGKGIDDDACFGVNHEYKSKLHKVRIPLVSLKDSSGDAPASIPVSDELPSTVAEDRKHLIEAAIVRIMKTRKSMQHNNLMAEVTRQLATRFVPSPQLVKRRIESLIEREYLTRSQSDRRLYSYVA</sequence>
<dbReference type="Gene3D" id="1.20.1310.10">
    <property type="entry name" value="Cullin Repeats"/>
    <property type="match status" value="4"/>
</dbReference>
<dbReference type="InterPro" id="IPR016158">
    <property type="entry name" value="Cullin_homology"/>
</dbReference>
<dbReference type="RefSeq" id="XP_012203447.1">
    <property type="nucleotide sequence ID" value="XM_012348057.1"/>
</dbReference>
<dbReference type="GO" id="GO:0010468">
    <property type="term" value="P:regulation of gene expression"/>
    <property type="evidence" value="ECO:0007669"/>
    <property type="project" value="UniProtKB-ARBA"/>
</dbReference>
<organism evidence="10 11">
    <name type="scientific">Saprolegnia parasitica (strain CBS 223.65)</name>
    <dbReference type="NCBI Taxonomy" id="695850"/>
    <lineage>
        <taxon>Eukaryota</taxon>
        <taxon>Sar</taxon>
        <taxon>Stramenopiles</taxon>
        <taxon>Oomycota</taxon>
        <taxon>Saprolegniomycetes</taxon>
        <taxon>Saprolegniales</taxon>
        <taxon>Saprolegniaceae</taxon>
        <taxon>Saprolegnia</taxon>
    </lineage>
</organism>
<dbReference type="GO" id="GO:0043161">
    <property type="term" value="P:proteasome-mediated ubiquitin-dependent protein catabolic process"/>
    <property type="evidence" value="ECO:0007669"/>
    <property type="project" value="UniProtKB-ARBA"/>
</dbReference>
<dbReference type="SUPFAM" id="SSF46785">
    <property type="entry name" value="Winged helix' DNA-binding domain"/>
    <property type="match status" value="1"/>
</dbReference>
<dbReference type="GO" id="GO:0000209">
    <property type="term" value="P:protein polyubiquitination"/>
    <property type="evidence" value="ECO:0007669"/>
    <property type="project" value="UniProtKB-ARBA"/>
</dbReference>
<keyword evidence="4" id="KW-1017">Isopeptide bond</keyword>
<comment type="pathway">
    <text evidence="2">Protein modification; protein ubiquitination.</text>
</comment>
<keyword evidence="5" id="KW-0832">Ubl conjugation</keyword>
<dbReference type="InterPro" id="IPR016157">
    <property type="entry name" value="Cullin_CS"/>
</dbReference>
<dbReference type="OrthoDB" id="27073at2759"/>
<dbReference type="InterPro" id="IPR045093">
    <property type="entry name" value="Cullin"/>
</dbReference>
<dbReference type="SUPFAM" id="SSF75632">
    <property type="entry name" value="Cullin homology domain"/>
    <property type="match status" value="1"/>
</dbReference>
<dbReference type="InterPro" id="IPR036390">
    <property type="entry name" value="WH_DNA-bd_sf"/>
</dbReference>
<evidence type="ECO:0000313" key="10">
    <source>
        <dbReference type="EMBL" id="KDO25886.1"/>
    </source>
</evidence>
<evidence type="ECO:0000256" key="6">
    <source>
        <dbReference type="ARBA" id="ARBA00023242"/>
    </source>
</evidence>